<comment type="caution">
    <text evidence="2">The sequence shown here is derived from an EMBL/GenBank/DDBJ whole genome shotgun (WGS) entry which is preliminary data.</text>
</comment>
<sequence>MNEQPQDQIAEMKAAIAQILPLTQRVAQLEETSQQINPQTQEEIEQLKQYLVEVIKAVNLLTQRVAKLQETYQGESNNTESSKKTWGTETWKDQIEKNKRGIEHRINTAQTDIDKGKRDIEQGMKKLGESLNNLFKP</sequence>
<organism evidence="2 3">
    <name type="scientific">Limnofasciculus baicalensis BBK-W-15</name>
    <dbReference type="NCBI Taxonomy" id="2699891"/>
    <lineage>
        <taxon>Bacteria</taxon>
        <taxon>Bacillati</taxon>
        <taxon>Cyanobacteriota</taxon>
        <taxon>Cyanophyceae</taxon>
        <taxon>Coleofasciculales</taxon>
        <taxon>Coleofasciculaceae</taxon>
        <taxon>Limnofasciculus</taxon>
        <taxon>Limnofasciculus baicalensis</taxon>
    </lineage>
</organism>
<protein>
    <submittedName>
        <fullName evidence="2">Uncharacterized protein</fullName>
    </submittedName>
</protein>
<feature type="region of interest" description="Disordered" evidence="1">
    <location>
        <begin position="70"/>
        <end position="118"/>
    </location>
</feature>
<feature type="compositionally biased region" description="Basic and acidic residues" evidence="1">
    <location>
        <begin position="90"/>
        <end position="118"/>
    </location>
</feature>
<dbReference type="EMBL" id="JAMZMM010000197">
    <property type="protein sequence ID" value="MCP2730404.1"/>
    <property type="molecule type" value="Genomic_DNA"/>
</dbReference>
<accession>A0AAE3GU60</accession>
<gene>
    <name evidence="2" type="ORF">NJ959_18405</name>
</gene>
<feature type="compositionally biased region" description="Polar residues" evidence="1">
    <location>
        <begin position="70"/>
        <end position="88"/>
    </location>
</feature>
<proteinExistence type="predicted"/>
<dbReference type="RefSeq" id="WP_254013164.1">
    <property type="nucleotide sequence ID" value="NZ_JAMZMM010000197.1"/>
</dbReference>
<evidence type="ECO:0000256" key="1">
    <source>
        <dbReference type="SAM" id="MobiDB-lite"/>
    </source>
</evidence>
<reference evidence="2" key="1">
    <citation type="submission" date="2022-06" db="EMBL/GenBank/DDBJ databases">
        <title>New cyanobacteria of genus Symplocastrum in benthos of Lake Baikal.</title>
        <authorList>
            <person name="Sorokovikova E."/>
            <person name="Tikhonova I."/>
            <person name="Krasnopeev A."/>
            <person name="Evseev P."/>
            <person name="Gladkikh A."/>
            <person name="Belykh O."/>
        </authorList>
    </citation>
    <scope>NUCLEOTIDE SEQUENCE</scope>
    <source>
        <strain evidence="2">BBK-W-15</strain>
    </source>
</reference>
<dbReference type="AlphaFoldDB" id="A0AAE3GU60"/>
<evidence type="ECO:0000313" key="3">
    <source>
        <dbReference type="Proteomes" id="UP001204953"/>
    </source>
</evidence>
<dbReference type="Proteomes" id="UP001204953">
    <property type="component" value="Unassembled WGS sequence"/>
</dbReference>
<keyword evidence="3" id="KW-1185">Reference proteome</keyword>
<evidence type="ECO:0000313" key="2">
    <source>
        <dbReference type="EMBL" id="MCP2730404.1"/>
    </source>
</evidence>
<name>A0AAE3GU60_9CYAN</name>